<evidence type="ECO:0000256" key="2">
    <source>
        <dbReference type="ARBA" id="ARBA00022692"/>
    </source>
</evidence>
<reference evidence="7" key="1">
    <citation type="submission" date="2011-08" db="EMBL/GenBank/DDBJ databases">
        <authorList>
            <person name="Rombauts S."/>
        </authorList>
    </citation>
    <scope>NUCLEOTIDE SEQUENCE</scope>
    <source>
        <strain evidence="7">London</strain>
    </source>
</reference>
<organism evidence="6 7">
    <name type="scientific">Tetranychus urticae</name>
    <name type="common">Two-spotted spider mite</name>
    <dbReference type="NCBI Taxonomy" id="32264"/>
    <lineage>
        <taxon>Eukaryota</taxon>
        <taxon>Metazoa</taxon>
        <taxon>Ecdysozoa</taxon>
        <taxon>Arthropoda</taxon>
        <taxon>Chelicerata</taxon>
        <taxon>Arachnida</taxon>
        <taxon>Acari</taxon>
        <taxon>Acariformes</taxon>
        <taxon>Trombidiformes</taxon>
        <taxon>Prostigmata</taxon>
        <taxon>Eleutherengona</taxon>
        <taxon>Raphignathae</taxon>
        <taxon>Tetranychoidea</taxon>
        <taxon>Tetranychidae</taxon>
        <taxon>Tetranychus</taxon>
    </lineage>
</organism>
<dbReference type="FunFam" id="1.20.1540.10:FF:000004">
    <property type="entry name" value="Transmembrane protein 115"/>
    <property type="match status" value="1"/>
</dbReference>
<dbReference type="eggNOG" id="KOG2890">
    <property type="taxonomic scope" value="Eukaryota"/>
</dbReference>
<dbReference type="GO" id="GO:0005794">
    <property type="term" value="C:Golgi apparatus"/>
    <property type="evidence" value="ECO:0007669"/>
    <property type="project" value="TreeGrafter"/>
</dbReference>
<feature type="transmembrane region" description="Helical" evidence="5">
    <location>
        <begin position="224"/>
        <end position="257"/>
    </location>
</feature>
<evidence type="ECO:0000256" key="3">
    <source>
        <dbReference type="ARBA" id="ARBA00022989"/>
    </source>
</evidence>
<gene>
    <name evidence="6" type="primary">107361850</name>
</gene>
<evidence type="ECO:0000313" key="6">
    <source>
        <dbReference type="EnsemblMetazoa" id="tetur07g03570.1"/>
    </source>
</evidence>
<feature type="transmembrane region" description="Helical" evidence="5">
    <location>
        <begin position="42"/>
        <end position="60"/>
    </location>
</feature>
<evidence type="ECO:0000256" key="4">
    <source>
        <dbReference type="ARBA" id="ARBA00023136"/>
    </source>
</evidence>
<proteinExistence type="predicted"/>
<evidence type="ECO:0000256" key="1">
    <source>
        <dbReference type="ARBA" id="ARBA00004141"/>
    </source>
</evidence>
<dbReference type="AlphaFoldDB" id="T1K938"/>
<accession>T1K938</accession>
<protein>
    <recommendedName>
        <fullName evidence="8">Peptidase S54 rhomboid domain-containing protein</fullName>
    </recommendedName>
</protein>
<comment type="subcellular location">
    <subcellularLocation>
        <location evidence="1">Membrane</location>
        <topology evidence="1">Multi-pass membrane protein</topology>
    </subcellularLocation>
</comment>
<keyword evidence="7" id="KW-1185">Reference proteome</keyword>
<dbReference type="OMA" id="AYCAAIC"/>
<keyword evidence="2 5" id="KW-0812">Transmembrane</keyword>
<evidence type="ECO:0008006" key="8">
    <source>
        <dbReference type="Google" id="ProtNLM"/>
    </source>
</evidence>
<dbReference type="SMART" id="SM01160">
    <property type="entry name" value="DUF1751"/>
    <property type="match status" value="1"/>
</dbReference>
<keyword evidence="4 5" id="KW-0472">Membrane</keyword>
<dbReference type="GO" id="GO:0016020">
    <property type="term" value="C:membrane"/>
    <property type="evidence" value="ECO:0007669"/>
    <property type="project" value="UniProtKB-SubCell"/>
</dbReference>
<dbReference type="OrthoDB" id="73612at2759"/>
<reference evidence="6" key="2">
    <citation type="submission" date="2015-06" db="UniProtKB">
        <authorList>
            <consortium name="EnsemblMetazoa"/>
        </authorList>
    </citation>
    <scope>IDENTIFICATION</scope>
</reference>
<dbReference type="STRING" id="32264.T1K938"/>
<dbReference type="HOGENOM" id="CLU_774628_0_0_1"/>
<evidence type="ECO:0000256" key="5">
    <source>
        <dbReference type="SAM" id="Phobius"/>
    </source>
</evidence>
<dbReference type="InterPro" id="IPR035952">
    <property type="entry name" value="Rhomboid-like_sf"/>
</dbReference>
<dbReference type="EMBL" id="CAEY01001888">
    <property type="status" value="NOT_ANNOTATED_CDS"/>
    <property type="molecule type" value="Genomic_DNA"/>
</dbReference>
<name>T1K938_TETUR</name>
<keyword evidence="3 5" id="KW-1133">Transmembrane helix</keyword>
<dbReference type="EnsemblMetazoa" id="tetur07g03570.1">
    <property type="protein sequence ID" value="tetur07g03570.1"/>
    <property type="gene ID" value="tetur07g03570"/>
</dbReference>
<dbReference type="PANTHER" id="PTHR13377:SF3">
    <property type="entry name" value="TRANSMEMBRANE PROTEIN 115"/>
    <property type="match status" value="1"/>
</dbReference>
<evidence type="ECO:0000313" key="7">
    <source>
        <dbReference type="Proteomes" id="UP000015104"/>
    </source>
</evidence>
<dbReference type="Pfam" id="PF08551">
    <property type="entry name" value="DUF1751"/>
    <property type="match status" value="1"/>
</dbReference>
<dbReference type="InterPro" id="IPR013861">
    <property type="entry name" value="TMEM115/Pdh1/Rbl19"/>
</dbReference>
<dbReference type="Proteomes" id="UP000015104">
    <property type="component" value="Unassembled WGS sequence"/>
</dbReference>
<dbReference type="GO" id="GO:0006890">
    <property type="term" value="P:retrograde vesicle-mediated transport, Golgi to endoplasmic reticulum"/>
    <property type="evidence" value="ECO:0007669"/>
    <property type="project" value="InterPro"/>
</dbReference>
<dbReference type="PANTHER" id="PTHR13377">
    <property type="entry name" value="PLACENTAL PROTEIN 6"/>
    <property type="match status" value="1"/>
</dbReference>
<dbReference type="KEGG" id="tut:107361850"/>
<dbReference type="SUPFAM" id="SSF144091">
    <property type="entry name" value="Rhomboid-like"/>
    <property type="match status" value="1"/>
</dbReference>
<sequence length="358" mass="41070">MAEQEQSEAPTFGRLLERNVIYLYEQFVKLIEGRGKSSRSPFVTSLCVSLVIIYLINLLTSDWGTSDTSNRVVPEANTEFFWTNFDSPITEMFTLTPGNILSPRFWIWSAISTITYPLIELHWWQVLNDVIAIYLSSTLIEPLWGSKELFSFFLIINLSVAFLTTSHYIILYSIYGSDEYLYNVRLYGCSAYCAAICVSVKQLLPESVLIGTPLGKFKNNNVPLAALFLSLILYALNIIESSLVLMFFYGFIVSWIYLRFIQNHPNGHRGDLSDGFSFASFFPNVLKPGVAIVSNFIYSFFVAIRLCSPIDDRQYQPLRVLGERLNQEHDSQQVPMRNHKFKHHQSGDYQYLSQPMNV</sequence>
<feature type="transmembrane region" description="Helical" evidence="5">
    <location>
        <begin position="150"/>
        <end position="172"/>
    </location>
</feature>